<evidence type="ECO:0000313" key="3">
    <source>
        <dbReference type="Proteomes" id="UP000199095"/>
    </source>
</evidence>
<dbReference type="STRING" id="237682.SAMN05421676_11547"/>
<feature type="region of interest" description="Disordered" evidence="1">
    <location>
        <begin position="1"/>
        <end position="23"/>
    </location>
</feature>
<dbReference type="AlphaFoldDB" id="A0A1I0J1D6"/>
<gene>
    <name evidence="2" type="ORF">SAMN05421676_11547</name>
</gene>
<sequence length="57" mass="6681">MQPEGDYALSKRSKSKRFVSQGVKAVQKHDERFPYRERFTDVERKRDEADNHTLGGV</sequence>
<name>A0A1I0J1D6_9BACI</name>
<organism evidence="2 3">
    <name type="scientific">Salinibacillus kushneri</name>
    <dbReference type="NCBI Taxonomy" id="237682"/>
    <lineage>
        <taxon>Bacteria</taxon>
        <taxon>Bacillati</taxon>
        <taxon>Bacillota</taxon>
        <taxon>Bacilli</taxon>
        <taxon>Bacillales</taxon>
        <taxon>Bacillaceae</taxon>
        <taxon>Salinibacillus</taxon>
    </lineage>
</organism>
<proteinExistence type="predicted"/>
<evidence type="ECO:0000313" key="2">
    <source>
        <dbReference type="EMBL" id="SEU03474.1"/>
    </source>
</evidence>
<protein>
    <recommendedName>
        <fullName evidence="4">Competence protein</fullName>
    </recommendedName>
</protein>
<accession>A0A1I0J1D6</accession>
<evidence type="ECO:0008006" key="4">
    <source>
        <dbReference type="Google" id="ProtNLM"/>
    </source>
</evidence>
<reference evidence="3" key="1">
    <citation type="submission" date="2016-10" db="EMBL/GenBank/DDBJ databases">
        <authorList>
            <person name="Varghese N."/>
            <person name="Submissions S."/>
        </authorList>
    </citation>
    <scope>NUCLEOTIDE SEQUENCE [LARGE SCALE GENOMIC DNA]</scope>
    <source>
        <strain evidence="3">CGMCC 1.3566</strain>
    </source>
</reference>
<dbReference type="Proteomes" id="UP000199095">
    <property type="component" value="Unassembled WGS sequence"/>
</dbReference>
<dbReference type="EMBL" id="FOHJ01000015">
    <property type="protein sequence ID" value="SEU03474.1"/>
    <property type="molecule type" value="Genomic_DNA"/>
</dbReference>
<keyword evidence="3" id="KW-1185">Reference proteome</keyword>
<evidence type="ECO:0000256" key="1">
    <source>
        <dbReference type="SAM" id="MobiDB-lite"/>
    </source>
</evidence>